<feature type="domain" description="Alkaline phosphatase-like protein PglZ N-terminal" evidence="3">
    <location>
        <begin position="41"/>
        <end position="128"/>
    </location>
</feature>
<dbReference type="InterPro" id="IPR058882">
    <property type="entry name" value="PglZ_C"/>
</dbReference>
<dbReference type="Pfam" id="PF25863">
    <property type="entry name" value="PglZ_C"/>
    <property type="match status" value="1"/>
</dbReference>
<evidence type="ECO:0000313" key="6">
    <source>
        <dbReference type="Proteomes" id="UP000251891"/>
    </source>
</evidence>
<reference evidence="5 6" key="1">
    <citation type="submission" date="2018-06" db="EMBL/GenBank/DDBJ databases">
        <title>Actinomadura craniellae sp. nov. isolated from marine sponge Craniella sp.</title>
        <authorList>
            <person name="Li L."/>
            <person name="Xu Q.H."/>
            <person name="Lin H.W."/>
            <person name="Lu Y.H."/>
        </authorList>
    </citation>
    <scope>NUCLEOTIDE SEQUENCE [LARGE SCALE GENOMIC DNA]</scope>
    <source>
        <strain evidence="5 6">LHW63021</strain>
    </source>
</reference>
<evidence type="ECO:0000259" key="4">
    <source>
        <dbReference type="Pfam" id="PF25863"/>
    </source>
</evidence>
<proteinExistence type="predicted"/>
<dbReference type="Pfam" id="PF25862">
    <property type="entry name" value="PglZ_1st"/>
    <property type="match status" value="1"/>
</dbReference>
<organism evidence="5 6">
    <name type="scientific">Actinomadura craniellae</name>
    <dbReference type="NCBI Taxonomy" id="2231787"/>
    <lineage>
        <taxon>Bacteria</taxon>
        <taxon>Bacillati</taxon>
        <taxon>Actinomycetota</taxon>
        <taxon>Actinomycetes</taxon>
        <taxon>Streptosporangiales</taxon>
        <taxon>Thermomonosporaceae</taxon>
        <taxon>Actinomadura</taxon>
    </lineage>
</organism>
<dbReference type="OrthoDB" id="6725302at2"/>
<protein>
    <submittedName>
        <fullName evidence="5">BREX-2 system phosphatase PglZ</fullName>
    </submittedName>
</protein>
<dbReference type="InterPro" id="IPR058881">
    <property type="entry name" value="PglZ_2nd"/>
</dbReference>
<dbReference type="RefSeq" id="WP_111864827.1">
    <property type="nucleotide sequence ID" value="NZ_QLYX01000003.1"/>
</dbReference>
<dbReference type="SUPFAM" id="SSF53649">
    <property type="entry name" value="Alkaline phosphatase-like"/>
    <property type="match status" value="1"/>
</dbReference>
<dbReference type="Pfam" id="PF25861">
    <property type="entry name" value="PglZ_2nd"/>
    <property type="match status" value="1"/>
</dbReference>
<dbReference type="InterPro" id="IPR017850">
    <property type="entry name" value="Alkaline_phosphatase_core_sf"/>
</dbReference>
<evidence type="ECO:0000259" key="3">
    <source>
        <dbReference type="Pfam" id="PF25862"/>
    </source>
</evidence>
<dbReference type="InterPro" id="IPR058880">
    <property type="entry name" value="PglZ_N"/>
</dbReference>
<evidence type="ECO:0000259" key="2">
    <source>
        <dbReference type="Pfam" id="PF25861"/>
    </source>
</evidence>
<name>A0A365HAH9_9ACTN</name>
<feature type="region of interest" description="Disordered" evidence="1">
    <location>
        <begin position="774"/>
        <end position="811"/>
    </location>
</feature>
<dbReference type="Proteomes" id="UP000251891">
    <property type="component" value="Unassembled WGS sequence"/>
</dbReference>
<dbReference type="NCBIfam" id="NF033446">
    <property type="entry name" value="BREX_PglZ_2"/>
    <property type="match status" value="1"/>
</dbReference>
<feature type="domain" description="Alkaline phosphatase-like protein PglZ second" evidence="2">
    <location>
        <begin position="205"/>
        <end position="349"/>
    </location>
</feature>
<evidence type="ECO:0000313" key="5">
    <source>
        <dbReference type="EMBL" id="RAY15936.1"/>
    </source>
</evidence>
<evidence type="ECO:0000256" key="1">
    <source>
        <dbReference type="SAM" id="MobiDB-lite"/>
    </source>
</evidence>
<dbReference type="EMBL" id="QLYX01000003">
    <property type="protein sequence ID" value="RAY15936.1"/>
    <property type="molecule type" value="Genomic_DNA"/>
</dbReference>
<comment type="caution">
    <text evidence="5">The sequence shown here is derived from an EMBL/GenBank/DDBJ whole genome shotgun (WGS) entry which is preliminary data.</text>
</comment>
<feature type="domain" description="Alkaline phosphatase-like protein PglZ C-terminal" evidence="4">
    <location>
        <begin position="808"/>
        <end position="906"/>
    </location>
</feature>
<accession>A0A365HAH9</accession>
<dbReference type="AlphaFoldDB" id="A0A365HAH9"/>
<gene>
    <name evidence="5" type="primary">pglZ</name>
    <name evidence="5" type="ORF">DPM19_09305</name>
</gene>
<dbReference type="InterPro" id="IPR047992">
    <property type="entry name" value="BREX_PglZ"/>
</dbReference>
<dbReference type="Pfam" id="PF08665">
    <property type="entry name" value="PglZ"/>
    <property type="match status" value="1"/>
</dbReference>
<keyword evidence="6" id="KW-1185">Reference proteome</keyword>
<sequence length="910" mass="96740">MTEATSHGGSRGGVPEANRAVVEGALRSALKRAAERRRSRTIPVGDERVLLLRAAPGWRGPQRLTVQAEDGPVAATVQGCGTVLAVLDALSRPRDPGSYLVVLTPCDAGELGTTVLAQALGNEVRRIDRWDLVADAFGPRRLDPRLTRSSNRWLAEALLDAQPAGGWKRVGGPVLQLDTALARLAAVRFGPDGAVPGRDEEQRIDAAALLEWSQDDHQVGRFLKLPDEEQEGLIGWLERSVGPVAEVVFRLLRSGQAHEAISFGLAAAELYAAPVERDRVAERARIRAEERFLGRSSLPVPALHAFAEATGSLILRWSDNGRGARAAVLCSRAEEILGELRAGELAGNSIMLDAGLDARLADLADEITAALPGPSAADLGPVEAALDRLLEHRRGGDRAREVSAAVSAVRLLRWLVRSPGERPVTVAGGAREHLRSWGWADRATAEIFNAESPRARAAYAALFEAVRAERAELDRAFAERLAAWTATGGGTEDLLLAENVLERIARPVAERAAPLVVVLDGMSAAAACALAEEITAMRAWTEVGREPTGREPVLATIPSTTAFSRASLLCGRLASGGQSAERAGFAAFWQGRRSALFHKGDLAGGPGAALGDALREALQATGTVVGVVLNSIDDALAGDFRTGSPTWKVDQVDHLRPLLEAAETAGRPVILTSDHGHVLEYGSGVRPVPAESARHRTGTPGEGELAVRGPRVLATGGHVTVPWDERIRYLPRRAGYHGGVSPAEMVFPALVFVPDPALCPRGWVRYENPSLHEPPWWTASPDETPPAVPDDAMPDDGTLFTPEQATGEPGLGTAVVTSGMYAEQRRFVRKAPDPEAVAALVDALAAAGGRLPTAVAAQVVGRPPFRMAGHLSTLGRLLNVDGYQVVSSADEGRTVQLDVRLLKLQFLGEP</sequence>